<dbReference type="Proteomes" id="UP000245876">
    <property type="component" value="Unassembled WGS sequence"/>
</dbReference>
<evidence type="ECO:0000256" key="1">
    <source>
        <dbReference type="SAM" id="MobiDB-lite"/>
    </source>
</evidence>
<proteinExistence type="predicted"/>
<keyword evidence="2" id="KW-1133">Transmembrane helix</keyword>
<keyword evidence="4" id="KW-1185">Reference proteome</keyword>
<gene>
    <name evidence="3" type="ORF">DF196_06610</name>
</gene>
<keyword evidence="2" id="KW-0472">Membrane</keyword>
<feature type="region of interest" description="Disordered" evidence="1">
    <location>
        <begin position="1"/>
        <end position="32"/>
    </location>
</feature>
<evidence type="ECO:0000313" key="4">
    <source>
        <dbReference type="Proteomes" id="UP000245876"/>
    </source>
</evidence>
<accession>A0A2U2N9C0</accession>
<sequence>MRRERHDGGRPMKTPRHPPFTSKQQNEDVRTETDWMRGDERLARRVWLRRRGHWILFTLAAVSVSMGVAGLILAPLDDWMKRSTHGDPPFDVGMVVVVLVPTAAVLYAASYLLWRLRGRPEHLLAASTKGWPVRPVAFPDSKDDDGDSVRADIEYILFTQDADRTFAVPLRAGSGTRTGVVTVRDGRIRLDEVRDVPARRLRPADGRNVWLEDGLEYDDDSDALLVIGRTQPVS</sequence>
<feature type="transmembrane region" description="Helical" evidence="2">
    <location>
        <begin position="94"/>
        <end position="114"/>
    </location>
</feature>
<name>A0A2U2N9C0_9BIFI</name>
<keyword evidence="2" id="KW-0812">Transmembrane</keyword>
<evidence type="ECO:0000313" key="3">
    <source>
        <dbReference type="EMBL" id="PWG65599.1"/>
    </source>
</evidence>
<dbReference type="AlphaFoldDB" id="A0A2U2N9C0"/>
<feature type="compositionally biased region" description="Basic and acidic residues" evidence="1">
    <location>
        <begin position="1"/>
        <end position="10"/>
    </location>
</feature>
<feature type="transmembrane region" description="Helical" evidence="2">
    <location>
        <begin position="54"/>
        <end position="74"/>
    </location>
</feature>
<protein>
    <submittedName>
        <fullName evidence="3">Uncharacterized protein</fullName>
    </submittedName>
</protein>
<dbReference type="EMBL" id="QFFM01000012">
    <property type="protein sequence ID" value="PWG65599.1"/>
    <property type="molecule type" value="Genomic_DNA"/>
</dbReference>
<evidence type="ECO:0000256" key="2">
    <source>
        <dbReference type="SAM" id="Phobius"/>
    </source>
</evidence>
<comment type="caution">
    <text evidence="3">The sequence shown here is derived from an EMBL/GenBank/DDBJ whole genome shotgun (WGS) entry which is preliminary data.</text>
</comment>
<organism evidence="3 4">
    <name type="scientific">Bifidobacterium callitrichidarum</name>
    <dbReference type="NCBI Taxonomy" id="2052941"/>
    <lineage>
        <taxon>Bacteria</taxon>
        <taxon>Bacillati</taxon>
        <taxon>Actinomycetota</taxon>
        <taxon>Actinomycetes</taxon>
        <taxon>Bifidobacteriales</taxon>
        <taxon>Bifidobacteriaceae</taxon>
        <taxon>Bifidobacterium</taxon>
    </lineage>
</organism>
<reference evidence="3 4" key="1">
    <citation type="journal article" date="2018" name="Int. J. Syst. Evol. Microbiol.">
        <title>Bifidobacterium callitrichidarum sp. nov. from the faeces of the emperor tamarin (Saguinus imperator).</title>
        <authorList>
            <person name="Modesto M."/>
            <person name="Michelini S."/>
            <person name="Sansosti M.C."/>
            <person name="De Filippo C."/>
            <person name="Cavalieri D."/>
            <person name="Qvirist L."/>
            <person name="Andlid T."/>
            <person name="Spiezio C."/>
            <person name="Sandri C."/>
            <person name="Pascarelli S."/>
            <person name="Sgorbati B."/>
            <person name="Mattarelli P."/>
        </authorList>
    </citation>
    <scope>NUCLEOTIDE SEQUENCE [LARGE SCALE GENOMIC DNA]</scope>
    <source>
        <strain evidence="3 4">TRI 5</strain>
    </source>
</reference>